<dbReference type="Proteomes" id="UP000799444">
    <property type="component" value="Unassembled WGS sequence"/>
</dbReference>
<dbReference type="EMBL" id="ML996168">
    <property type="protein sequence ID" value="KAF2733027.1"/>
    <property type="molecule type" value="Genomic_DNA"/>
</dbReference>
<feature type="compositionally biased region" description="Basic residues" evidence="1">
    <location>
        <begin position="19"/>
        <end position="32"/>
    </location>
</feature>
<evidence type="ECO:0000313" key="2">
    <source>
        <dbReference type="EMBL" id="KAF2733027.1"/>
    </source>
</evidence>
<evidence type="ECO:0000256" key="1">
    <source>
        <dbReference type="SAM" id="MobiDB-lite"/>
    </source>
</evidence>
<feature type="region of interest" description="Disordered" evidence="1">
    <location>
        <begin position="1"/>
        <end position="37"/>
    </location>
</feature>
<evidence type="ECO:0000313" key="3">
    <source>
        <dbReference type="Proteomes" id="UP000799444"/>
    </source>
</evidence>
<reference evidence="2" key="1">
    <citation type="journal article" date="2020" name="Stud. Mycol.">
        <title>101 Dothideomycetes genomes: a test case for predicting lifestyles and emergence of pathogens.</title>
        <authorList>
            <person name="Haridas S."/>
            <person name="Albert R."/>
            <person name="Binder M."/>
            <person name="Bloem J."/>
            <person name="Labutti K."/>
            <person name="Salamov A."/>
            <person name="Andreopoulos B."/>
            <person name="Baker S."/>
            <person name="Barry K."/>
            <person name="Bills G."/>
            <person name="Bluhm B."/>
            <person name="Cannon C."/>
            <person name="Castanera R."/>
            <person name="Culley D."/>
            <person name="Daum C."/>
            <person name="Ezra D."/>
            <person name="Gonzalez J."/>
            <person name="Henrissat B."/>
            <person name="Kuo A."/>
            <person name="Liang C."/>
            <person name="Lipzen A."/>
            <person name="Lutzoni F."/>
            <person name="Magnuson J."/>
            <person name="Mondo S."/>
            <person name="Nolan M."/>
            <person name="Ohm R."/>
            <person name="Pangilinan J."/>
            <person name="Park H.-J."/>
            <person name="Ramirez L."/>
            <person name="Alfaro M."/>
            <person name="Sun H."/>
            <person name="Tritt A."/>
            <person name="Yoshinaga Y."/>
            <person name="Zwiers L.-H."/>
            <person name="Turgeon B."/>
            <person name="Goodwin S."/>
            <person name="Spatafora J."/>
            <person name="Crous P."/>
            <person name="Grigoriev I."/>
        </authorList>
    </citation>
    <scope>NUCLEOTIDE SEQUENCE</scope>
    <source>
        <strain evidence="2">CBS 125425</strain>
    </source>
</reference>
<name>A0A9P4QXK8_9PLEO</name>
<feature type="compositionally biased region" description="Polar residues" evidence="1">
    <location>
        <begin position="1"/>
        <end position="18"/>
    </location>
</feature>
<organism evidence="2 3">
    <name type="scientific">Polyplosphaeria fusca</name>
    <dbReference type="NCBI Taxonomy" id="682080"/>
    <lineage>
        <taxon>Eukaryota</taxon>
        <taxon>Fungi</taxon>
        <taxon>Dikarya</taxon>
        <taxon>Ascomycota</taxon>
        <taxon>Pezizomycotina</taxon>
        <taxon>Dothideomycetes</taxon>
        <taxon>Pleosporomycetidae</taxon>
        <taxon>Pleosporales</taxon>
        <taxon>Tetraplosphaeriaceae</taxon>
        <taxon>Polyplosphaeria</taxon>
    </lineage>
</organism>
<accession>A0A9P4QXK8</accession>
<gene>
    <name evidence="2" type="ORF">EJ04DRAFT_298714</name>
</gene>
<proteinExistence type="predicted"/>
<keyword evidence="3" id="KW-1185">Reference proteome</keyword>
<sequence>MCSEQQKCSSRSSEFHTQTIHRSKRIPKKKKTSTGSQIEHNCCKAPAGAYLRTGSPGLPIQALIYACSSFPRCVSRIIPTGSQSDATRTWSPAALQICSPLWVTARHCQSDFASRHARSPIMRGELENHVTNCHVYCHTSHSLPVRSESSWLSEGRRQSCRDCLDICALKFSRDFPHADAQGQHFRHADIRD</sequence>
<protein>
    <submittedName>
        <fullName evidence="2">Uncharacterized protein</fullName>
    </submittedName>
</protein>
<comment type="caution">
    <text evidence="2">The sequence shown here is derived from an EMBL/GenBank/DDBJ whole genome shotgun (WGS) entry which is preliminary data.</text>
</comment>
<dbReference type="AlphaFoldDB" id="A0A9P4QXK8"/>